<dbReference type="GO" id="GO:0016747">
    <property type="term" value="F:acyltransferase activity, transferring groups other than amino-acyl groups"/>
    <property type="evidence" value="ECO:0007669"/>
    <property type="project" value="TreeGrafter"/>
</dbReference>
<dbReference type="InterPro" id="IPR050317">
    <property type="entry name" value="Plant_Fungal_Acyltransferase"/>
</dbReference>
<dbReference type="VEuPathDB" id="FungiDB:BTJ68_05434"/>
<name>A0A3M7G5T4_HORWE</name>
<accession>A0A3M7G5T4</accession>
<dbReference type="GO" id="GO:0044550">
    <property type="term" value="P:secondary metabolite biosynthetic process"/>
    <property type="evidence" value="ECO:0007669"/>
    <property type="project" value="TreeGrafter"/>
</dbReference>
<dbReference type="Gene3D" id="3.30.559.10">
    <property type="entry name" value="Chloramphenicol acetyltransferase-like domain"/>
    <property type="match status" value="2"/>
</dbReference>
<dbReference type="InterPro" id="IPR023213">
    <property type="entry name" value="CAT-like_dom_sf"/>
</dbReference>
<dbReference type="PANTHER" id="PTHR31642:SF310">
    <property type="entry name" value="FATTY ALCOHOL:CAFFEOYL-COA ACYLTRANSFERASE"/>
    <property type="match status" value="1"/>
</dbReference>
<dbReference type="EMBL" id="QWIR01000001">
    <property type="protein sequence ID" value="RMY96509.1"/>
    <property type="molecule type" value="Genomic_DNA"/>
</dbReference>
<organism evidence="2 3">
    <name type="scientific">Hortaea werneckii</name>
    <name type="common">Black yeast</name>
    <name type="synonym">Cladosporium werneckii</name>
    <dbReference type="NCBI Taxonomy" id="91943"/>
    <lineage>
        <taxon>Eukaryota</taxon>
        <taxon>Fungi</taxon>
        <taxon>Dikarya</taxon>
        <taxon>Ascomycota</taxon>
        <taxon>Pezizomycotina</taxon>
        <taxon>Dothideomycetes</taxon>
        <taxon>Dothideomycetidae</taxon>
        <taxon>Mycosphaerellales</taxon>
        <taxon>Teratosphaeriaceae</taxon>
        <taxon>Hortaea</taxon>
    </lineage>
</organism>
<sequence>MSFGSRSSFDRLGFAVRPTGWESSQEMDLFPLSDMDHTMPKIYVQIAEVFELKDENETNKARIVANLIKGLEFTLAQYPIMAGGLKMDPETGRMWVAKKQDSSVGLYVNVRQTPTYQELNQKDFPAAMLKGHEILPKSVTEKQLFSPLGDNADEDLSISAFQLNFIPGGVILASAIHHNCSDGPGCDGFLTTWAENAAAVSKGEDFKPIDKAALDRSRLSAAQMPDQKRWQELNEKLSLEYPILKDAGGPPPAPPADFKMPELDIVMWHFAKSKVDQLKATADHSVDGSEGSWVSTYDAIMASMWKAITRAKIELLQPNLDQEVILAHAVNTRFKLDPPLPERFMGNAVALPRTKPTKISDLVAAPIPEVARRVRESINSITPQYVRELPEWIAGLKDKRWISINMNSFLGMDLAGTSWQAMRCYQKHDFGFGLTKAIRFPCPAFEGYCFIYPSRAAVKEDADDEGFEVCVCLEKGCQQRLMKDEELLAYAQPRGI</sequence>
<comment type="caution">
    <text evidence="2">The sequence shown here is derived from an EMBL/GenBank/DDBJ whole genome shotgun (WGS) entry which is preliminary data.</text>
</comment>
<gene>
    <name evidence="2" type="ORF">D0861_00098</name>
</gene>
<dbReference type="AlphaFoldDB" id="A0A3M7G5T4"/>
<protein>
    <recommendedName>
        <fullName evidence="4">Trichothecene 3-O-acetyltransferase</fullName>
    </recommendedName>
</protein>
<dbReference type="Pfam" id="PF02458">
    <property type="entry name" value="Transferase"/>
    <property type="match status" value="1"/>
</dbReference>
<evidence type="ECO:0000313" key="2">
    <source>
        <dbReference type="EMBL" id="RMY96509.1"/>
    </source>
</evidence>
<keyword evidence="1" id="KW-0808">Transferase</keyword>
<dbReference type="Proteomes" id="UP000268823">
    <property type="component" value="Unassembled WGS sequence"/>
</dbReference>
<evidence type="ECO:0000313" key="3">
    <source>
        <dbReference type="Proteomes" id="UP000268823"/>
    </source>
</evidence>
<dbReference type="PANTHER" id="PTHR31642">
    <property type="entry name" value="TRICHOTHECENE 3-O-ACETYLTRANSFERASE"/>
    <property type="match status" value="1"/>
</dbReference>
<evidence type="ECO:0008006" key="4">
    <source>
        <dbReference type="Google" id="ProtNLM"/>
    </source>
</evidence>
<proteinExistence type="predicted"/>
<reference evidence="2 3" key="1">
    <citation type="journal article" date="2018" name="BMC Genomics">
        <title>Genomic evidence for intraspecific hybridization in a clonal and extremely halotolerant yeast.</title>
        <authorList>
            <person name="Gostincar C."/>
            <person name="Stajich J.E."/>
            <person name="Zupancic J."/>
            <person name="Zalar P."/>
            <person name="Gunde-Cimerman N."/>
        </authorList>
    </citation>
    <scope>NUCLEOTIDE SEQUENCE [LARGE SCALE GENOMIC DNA]</scope>
    <source>
        <strain evidence="2 3">EXF-2788</strain>
    </source>
</reference>
<evidence type="ECO:0000256" key="1">
    <source>
        <dbReference type="ARBA" id="ARBA00022679"/>
    </source>
</evidence>
<dbReference type="OrthoDB" id="1862401at2759"/>